<dbReference type="OrthoDB" id="10267436at2759"/>
<evidence type="ECO:0000256" key="2">
    <source>
        <dbReference type="ARBA" id="ARBA00022574"/>
    </source>
</evidence>
<feature type="repeat" description="WD" evidence="5">
    <location>
        <begin position="117"/>
        <end position="158"/>
    </location>
</feature>
<feature type="repeat" description="WD" evidence="5">
    <location>
        <begin position="159"/>
        <end position="191"/>
    </location>
</feature>
<dbReference type="InterPro" id="IPR036322">
    <property type="entry name" value="WD40_repeat_dom_sf"/>
</dbReference>
<evidence type="ECO:0000313" key="9">
    <source>
        <dbReference type="Proteomes" id="UP000078348"/>
    </source>
</evidence>
<proteinExistence type="predicted"/>
<dbReference type="CDD" id="cd00200">
    <property type="entry name" value="WD40"/>
    <property type="match status" value="1"/>
</dbReference>
<comment type="caution">
    <text evidence="8">The sequence shown here is derived from an EMBL/GenBank/DDBJ whole genome shotgun (WGS) entry which is preliminary data.</text>
</comment>
<dbReference type="GO" id="GO:0000027">
    <property type="term" value="P:ribosomal large subunit assembly"/>
    <property type="evidence" value="ECO:0007669"/>
    <property type="project" value="TreeGrafter"/>
</dbReference>
<keyword evidence="4" id="KW-0539">Nucleus</keyword>
<evidence type="ECO:0000256" key="4">
    <source>
        <dbReference type="ARBA" id="ARBA00023242"/>
    </source>
</evidence>
<dbReference type="PANTHER" id="PTHR19848">
    <property type="entry name" value="WD40 REPEAT PROTEIN"/>
    <property type="match status" value="1"/>
</dbReference>
<dbReference type="PRINTS" id="PR00319">
    <property type="entry name" value="GPROTEINB"/>
</dbReference>
<keyword evidence="2 5" id="KW-0853">WD repeat</keyword>
<organism evidence="8 9">
    <name type="scientific">Blastocystis sp. subtype 1 (strain ATCC 50177 / NandII)</name>
    <dbReference type="NCBI Taxonomy" id="478820"/>
    <lineage>
        <taxon>Eukaryota</taxon>
        <taxon>Sar</taxon>
        <taxon>Stramenopiles</taxon>
        <taxon>Bigyra</taxon>
        <taxon>Opalozoa</taxon>
        <taxon>Opalinata</taxon>
        <taxon>Blastocystidae</taxon>
        <taxon>Blastocystis</taxon>
    </lineage>
</organism>
<dbReference type="InterPro" id="IPR019775">
    <property type="entry name" value="WD40_repeat_CS"/>
</dbReference>
<evidence type="ECO:0000259" key="7">
    <source>
        <dbReference type="Pfam" id="PF08154"/>
    </source>
</evidence>
<dbReference type="InterPro" id="IPR020472">
    <property type="entry name" value="WD40_PAC1"/>
</dbReference>
<feature type="domain" description="NLE" evidence="7">
    <location>
        <begin position="24"/>
        <end position="84"/>
    </location>
</feature>
<dbReference type="GO" id="GO:0005730">
    <property type="term" value="C:nucleolus"/>
    <property type="evidence" value="ECO:0007669"/>
    <property type="project" value="UniProtKB-SubCell"/>
</dbReference>
<name>A0A196SFH0_BLAHN</name>
<dbReference type="InterPro" id="IPR012972">
    <property type="entry name" value="NLE"/>
</dbReference>
<dbReference type="InterPro" id="IPR001632">
    <property type="entry name" value="WD40_G-protein_beta-like"/>
</dbReference>
<evidence type="ECO:0000256" key="3">
    <source>
        <dbReference type="ARBA" id="ARBA00022737"/>
    </source>
</evidence>
<feature type="region of interest" description="Disordered" evidence="6">
    <location>
        <begin position="1"/>
        <end position="20"/>
    </location>
</feature>
<dbReference type="STRING" id="478820.A0A196SFH0"/>
<dbReference type="Pfam" id="PF08154">
    <property type="entry name" value="NLE"/>
    <property type="match status" value="1"/>
</dbReference>
<evidence type="ECO:0000256" key="5">
    <source>
        <dbReference type="PROSITE-ProRule" id="PRU00221"/>
    </source>
</evidence>
<dbReference type="PROSITE" id="PS50294">
    <property type="entry name" value="WD_REPEATS_REGION"/>
    <property type="match status" value="7"/>
</dbReference>
<dbReference type="AlphaFoldDB" id="A0A196SFH0"/>
<dbReference type="EMBL" id="LXWW01000219">
    <property type="protein sequence ID" value="OAO14719.1"/>
    <property type="molecule type" value="Genomic_DNA"/>
</dbReference>
<evidence type="ECO:0000256" key="1">
    <source>
        <dbReference type="ARBA" id="ARBA00004604"/>
    </source>
</evidence>
<dbReference type="Pfam" id="PF00400">
    <property type="entry name" value="WD40"/>
    <property type="match status" value="7"/>
</dbReference>
<dbReference type="PANTHER" id="PTHR19848:SF0">
    <property type="entry name" value="NOTCHLESS PROTEIN HOMOLOG 1"/>
    <property type="match status" value="1"/>
</dbReference>
<feature type="repeat" description="WD" evidence="5">
    <location>
        <begin position="412"/>
        <end position="444"/>
    </location>
</feature>
<protein>
    <submittedName>
        <fullName evidence="8">Notchless family protein</fullName>
    </submittedName>
</protein>
<accession>A0A196SFH0</accession>
<dbReference type="Proteomes" id="UP000078348">
    <property type="component" value="Unassembled WGS sequence"/>
</dbReference>
<comment type="subcellular location">
    <subcellularLocation>
        <location evidence="1">Nucleus</location>
        <location evidence="1">Nucleolus</location>
    </subcellularLocation>
</comment>
<gene>
    <name evidence="8" type="ORF">AV274_3630</name>
</gene>
<dbReference type="InterPro" id="IPR015943">
    <property type="entry name" value="WD40/YVTN_repeat-like_dom_sf"/>
</dbReference>
<dbReference type="SMART" id="SM00320">
    <property type="entry name" value="WD40"/>
    <property type="match status" value="8"/>
</dbReference>
<keyword evidence="9" id="KW-1185">Reference proteome</keyword>
<dbReference type="Gene3D" id="2.130.10.10">
    <property type="entry name" value="YVTN repeat-like/Quinoprotein amine dehydrogenase"/>
    <property type="match status" value="1"/>
</dbReference>
<evidence type="ECO:0000256" key="6">
    <source>
        <dbReference type="SAM" id="MobiDB-lite"/>
    </source>
</evidence>
<dbReference type="PROSITE" id="PS00678">
    <property type="entry name" value="WD_REPEATS_1"/>
    <property type="match status" value="2"/>
</dbReference>
<feature type="repeat" description="WD" evidence="5">
    <location>
        <begin position="201"/>
        <end position="247"/>
    </location>
</feature>
<dbReference type="InterPro" id="IPR001680">
    <property type="entry name" value="WD40_rpt"/>
</dbReference>
<reference evidence="8 9" key="1">
    <citation type="submission" date="2016-05" db="EMBL/GenBank/DDBJ databases">
        <title>Nuclear genome of Blastocystis sp. subtype 1 NandII.</title>
        <authorList>
            <person name="Gentekaki E."/>
            <person name="Curtis B."/>
            <person name="Stairs C."/>
            <person name="Eme L."/>
            <person name="Herman E."/>
            <person name="Klimes V."/>
            <person name="Arias M.C."/>
            <person name="Elias M."/>
            <person name="Hilliou F."/>
            <person name="Klute M."/>
            <person name="Malik S.-B."/>
            <person name="Pightling A."/>
            <person name="Rachubinski R."/>
            <person name="Salas D."/>
            <person name="Schlacht A."/>
            <person name="Suga H."/>
            <person name="Archibald J."/>
            <person name="Ball S.G."/>
            <person name="Clark G."/>
            <person name="Dacks J."/>
            <person name="Van Der Giezen M."/>
            <person name="Tsaousis A."/>
            <person name="Roger A."/>
        </authorList>
    </citation>
    <scope>NUCLEOTIDE SEQUENCE [LARGE SCALE GENOMIC DNA]</scope>
    <source>
        <strain evidence="9">ATCC 50177 / NandII</strain>
    </source>
</reference>
<dbReference type="SUPFAM" id="SSF50978">
    <property type="entry name" value="WD40 repeat-like"/>
    <property type="match status" value="1"/>
</dbReference>
<evidence type="ECO:0000313" key="8">
    <source>
        <dbReference type="EMBL" id="OAO14719.1"/>
    </source>
</evidence>
<feature type="repeat" description="WD" evidence="5">
    <location>
        <begin position="454"/>
        <end position="487"/>
    </location>
</feature>
<sequence>MSSYAEKRRKMAEEEEKAKEVRSVIVQFQTASGESQGPQIDIPSNSTPEQLEGLLNQLIESEEPVPFAFYIKDNEIATNVGETLRELGESSETVTVIQYKPLSIYRVNPVTRCTDSIPGHTEAILHVSFSPDGNVLGTGGGDMTVRFWDVHTCTPIKTCTGHRNHVLCTAWSPNGKLFASGDKSGVIIIWEGVKGTEVCRLSGHRQWVTSLSWEPLHLNGKCERLASSSRDGTVVVWNVNTRRKEMTISGHSDSIECCKWGGENLIYTASRDRTIRVWAPEGPTGKLVRTLIGHAHRINALSLNSDYVLRTGGYDWEKKMFASDAEMVECAKKKYAELRKSGPERLCSCSDDFTLFLWEPTLKKQPVARLTGHQQLVNHMCFSPDGRYIASASFDKKVKVWDGVTGKLLNTLNGHVGAVYQVTWSPDSRFIASASKDSTVKIWKPLGKKALYTLSGHLDEVYSLDWSPYGPRVASGGKDRLVKIWSS</sequence>
<dbReference type="PRINTS" id="PR00320">
    <property type="entry name" value="GPROTEINBRPT"/>
</dbReference>
<keyword evidence="3" id="KW-0677">Repeat</keyword>
<feature type="repeat" description="WD" evidence="5">
    <location>
        <begin position="248"/>
        <end position="278"/>
    </location>
</feature>
<feature type="repeat" description="WD" evidence="5">
    <location>
        <begin position="370"/>
        <end position="411"/>
    </location>
</feature>
<dbReference type="PROSITE" id="PS50082">
    <property type="entry name" value="WD_REPEATS_2"/>
    <property type="match status" value="7"/>
</dbReference>